<accession>A0ABR9LI99</accession>
<gene>
    <name evidence="1" type="ORF">H4W30_007497</name>
</gene>
<dbReference type="Gene3D" id="3.40.630.30">
    <property type="match status" value="1"/>
</dbReference>
<name>A0ABR9LI99_9PSEU</name>
<dbReference type="EMBL" id="JADBEJ010000006">
    <property type="protein sequence ID" value="MBE1580416.1"/>
    <property type="molecule type" value="Genomic_DNA"/>
</dbReference>
<evidence type="ECO:0000313" key="2">
    <source>
        <dbReference type="Proteomes" id="UP000656548"/>
    </source>
</evidence>
<proteinExistence type="predicted"/>
<keyword evidence="2" id="KW-1185">Reference proteome</keyword>
<protein>
    <submittedName>
        <fullName evidence="1">GNAT superfamily N-acetyltransferase</fullName>
    </submittedName>
</protein>
<organism evidence="1 2">
    <name type="scientific">Amycolatopsis roodepoortensis</name>
    <dbReference type="NCBI Taxonomy" id="700274"/>
    <lineage>
        <taxon>Bacteria</taxon>
        <taxon>Bacillati</taxon>
        <taxon>Actinomycetota</taxon>
        <taxon>Actinomycetes</taxon>
        <taxon>Pseudonocardiales</taxon>
        <taxon>Pseudonocardiaceae</taxon>
        <taxon>Amycolatopsis</taxon>
    </lineage>
</organism>
<dbReference type="InterPro" id="IPR016181">
    <property type="entry name" value="Acyl_CoA_acyltransferase"/>
</dbReference>
<sequence length="211" mass="22935">MFDTVPPEDLIMRPSRSPTAGERCPWGCVLSVAGVSAGYSHWYRTSSFVCHACERAGVPGAGKWITVNPDVTFQRRPDEVDGLRITLVTLPPENPAGVGQIQLIHLSEVYGYIALSLCPLGCRRAVVQYLEVAVERRRRGVGRVLVAAARARCERFMTTTAPVPADDPVAARFCAQAGLIGPPQPRPCRHQADAGIAGEGWEMDAFRANRP</sequence>
<evidence type="ECO:0000313" key="1">
    <source>
        <dbReference type="EMBL" id="MBE1580416.1"/>
    </source>
</evidence>
<comment type="caution">
    <text evidence="1">The sequence shown here is derived from an EMBL/GenBank/DDBJ whole genome shotgun (WGS) entry which is preliminary data.</text>
</comment>
<reference evidence="1 2" key="1">
    <citation type="submission" date="2020-10" db="EMBL/GenBank/DDBJ databases">
        <title>Sequencing the genomes of 1000 actinobacteria strains.</title>
        <authorList>
            <person name="Klenk H.-P."/>
        </authorList>
    </citation>
    <scope>NUCLEOTIDE SEQUENCE [LARGE SCALE GENOMIC DNA]</scope>
    <source>
        <strain evidence="1 2">DSM 46661</strain>
    </source>
</reference>
<dbReference type="SUPFAM" id="SSF55729">
    <property type="entry name" value="Acyl-CoA N-acyltransferases (Nat)"/>
    <property type="match status" value="1"/>
</dbReference>
<dbReference type="Proteomes" id="UP000656548">
    <property type="component" value="Unassembled WGS sequence"/>
</dbReference>
<dbReference type="RefSeq" id="WP_192746980.1">
    <property type="nucleotide sequence ID" value="NZ_JADBEJ010000006.1"/>
</dbReference>